<dbReference type="CDD" id="cd01428">
    <property type="entry name" value="ADK"/>
    <property type="match status" value="1"/>
</dbReference>
<dbReference type="EC" id="2.7.4.3" evidence="6 8"/>
<comment type="caution">
    <text evidence="6">Lacks conserved residue(s) required for the propagation of feature annotation.</text>
</comment>
<gene>
    <name evidence="6" type="primary">adk</name>
    <name evidence="10" type="ORF">DMT42_20945</name>
</gene>
<dbReference type="OrthoDB" id="9805030at2"/>
<dbReference type="InterPro" id="IPR033690">
    <property type="entry name" value="Adenylat_kinase_CS"/>
</dbReference>
<sequence>MRLVLLGPPGAGKGTQAGRLAERFGVPHLSTGDLLREQVAAGTVLGRRAADFIDSGRLVPDALITAIVRGRLHSGRAADGYVLDGYPRSAVQAKALETILAETGTALTAALDLVVDEEEVIRRIGGRQVCLRDSGHIFHLRTAPPIVRGLCDQCGGELYQRSDDRPATVRDRLAVHAEQTAPVARFYADAGLLRTVDAEGTADEVTRRVLDTLGLAGVGGRR</sequence>
<dbReference type="SUPFAM" id="SSF52540">
    <property type="entry name" value="P-loop containing nucleoside triphosphate hydrolases"/>
    <property type="match status" value="1"/>
</dbReference>
<dbReference type="EMBL" id="CP029788">
    <property type="protein sequence ID" value="AWT44518.1"/>
    <property type="molecule type" value="Genomic_DNA"/>
</dbReference>
<dbReference type="InterPro" id="IPR000850">
    <property type="entry name" value="Adenylat/UMP-CMP_kin"/>
</dbReference>
<evidence type="ECO:0000256" key="4">
    <source>
        <dbReference type="ARBA" id="ARBA00022777"/>
    </source>
</evidence>
<feature type="binding site" evidence="6">
    <location>
        <position position="200"/>
    </location>
    <ligand>
        <name>ATP</name>
        <dbReference type="ChEBI" id="CHEBI:30616"/>
    </ligand>
</feature>
<dbReference type="RefSeq" id="WP_110629419.1">
    <property type="nucleotide sequence ID" value="NZ_CP029788.1"/>
</dbReference>
<feature type="binding site" evidence="6">
    <location>
        <position position="92"/>
    </location>
    <ligand>
        <name>AMP</name>
        <dbReference type="ChEBI" id="CHEBI:456215"/>
    </ligand>
</feature>
<keyword evidence="3 6" id="KW-0547">Nucleotide-binding</keyword>
<evidence type="ECO:0000313" key="11">
    <source>
        <dbReference type="Proteomes" id="UP000247634"/>
    </source>
</evidence>
<evidence type="ECO:0000256" key="1">
    <source>
        <dbReference type="ARBA" id="ARBA00022679"/>
    </source>
</evidence>
<dbReference type="InterPro" id="IPR007862">
    <property type="entry name" value="Adenylate_kinase_lid-dom"/>
</dbReference>
<feature type="binding site" evidence="6">
    <location>
        <begin position="137"/>
        <end position="138"/>
    </location>
    <ligand>
        <name>ATP</name>
        <dbReference type="ChEBI" id="CHEBI:30616"/>
    </ligand>
</feature>
<evidence type="ECO:0000256" key="6">
    <source>
        <dbReference type="HAMAP-Rule" id="MF_00235"/>
    </source>
</evidence>
<dbReference type="NCBIfam" id="NF001381">
    <property type="entry name" value="PRK00279.1-3"/>
    <property type="match status" value="1"/>
</dbReference>
<dbReference type="Pfam" id="PF00406">
    <property type="entry name" value="ADK"/>
    <property type="match status" value="1"/>
</dbReference>
<dbReference type="InterPro" id="IPR006259">
    <property type="entry name" value="Adenyl_kin_sub"/>
</dbReference>
<evidence type="ECO:0000256" key="8">
    <source>
        <dbReference type="RuleBase" id="RU003331"/>
    </source>
</evidence>
<comment type="subunit">
    <text evidence="6 8">Monomer.</text>
</comment>
<dbReference type="PROSITE" id="PS00113">
    <property type="entry name" value="ADENYLATE_KINASE"/>
    <property type="match status" value="1"/>
</dbReference>
<dbReference type="HAMAP" id="MF_00235">
    <property type="entry name" value="Adenylate_kinase_Adk"/>
    <property type="match status" value="1"/>
</dbReference>
<feature type="domain" description="Adenylate kinase active site lid" evidence="9">
    <location>
        <begin position="127"/>
        <end position="163"/>
    </location>
</feature>
<keyword evidence="6" id="KW-0963">Cytoplasm</keyword>
<feature type="binding site" evidence="6">
    <location>
        <position position="161"/>
    </location>
    <ligand>
        <name>AMP</name>
        <dbReference type="ChEBI" id="CHEBI:456215"/>
    </ligand>
</feature>
<feature type="binding site" evidence="6">
    <location>
        <position position="31"/>
    </location>
    <ligand>
        <name>AMP</name>
        <dbReference type="ChEBI" id="CHEBI:456215"/>
    </ligand>
</feature>
<comment type="domain">
    <text evidence="6">Consists of three domains, a large central CORE domain and two small peripheral domains, NMPbind and LID, which undergo movements during catalysis. The LID domain closes over the site of phosphoryl transfer upon ATP binding. Assembling and dissambling the active center during each catalytic cycle provides an effective means to prevent ATP hydrolysis.</text>
</comment>
<feature type="binding site" evidence="6">
    <location>
        <position position="127"/>
    </location>
    <ligand>
        <name>ATP</name>
        <dbReference type="ChEBI" id="CHEBI:30616"/>
    </ligand>
</feature>
<comment type="catalytic activity">
    <reaction evidence="6 8">
        <text>AMP + ATP = 2 ADP</text>
        <dbReference type="Rhea" id="RHEA:12973"/>
        <dbReference type="ChEBI" id="CHEBI:30616"/>
        <dbReference type="ChEBI" id="CHEBI:456215"/>
        <dbReference type="ChEBI" id="CHEBI:456216"/>
        <dbReference type="EC" id="2.7.4.3"/>
    </reaction>
</comment>
<organism evidence="10 11">
    <name type="scientific">Streptomyces actuosus</name>
    <dbReference type="NCBI Taxonomy" id="1885"/>
    <lineage>
        <taxon>Bacteria</taxon>
        <taxon>Bacillati</taxon>
        <taxon>Actinomycetota</taxon>
        <taxon>Actinomycetes</taxon>
        <taxon>Kitasatosporales</taxon>
        <taxon>Streptomycetaceae</taxon>
        <taxon>Streptomyces</taxon>
    </lineage>
</organism>
<proteinExistence type="inferred from homology"/>
<dbReference type="KEGG" id="sact:DMT42_20945"/>
<feature type="binding site" evidence="6">
    <location>
        <position position="36"/>
    </location>
    <ligand>
        <name>AMP</name>
        <dbReference type="ChEBI" id="CHEBI:456215"/>
    </ligand>
</feature>
<name>A0A2U9P6B6_STRAS</name>
<comment type="subcellular location">
    <subcellularLocation>
        <location evidence="6 8">Cytoplasm</location>
    </subcellularLocation>
</comment>
<evidence type="ECO:0000259" key="9">
    <source>
        <dbReference type="Pfam" id="PF05191"/>
    </source>
</evidence>
<evidence type="ECO:0000256" key="5">
    <source>
        <dbReference type="ARBA" id="ARBA00022840"/>
    </source>
</evidence>
<comment type="function">
    <text evidence="6">Catalyzes the reversible transfer of the terminal phosphate group between ATP and AMP. Plays an important role in cellular energy homeostasis and in adenine nucleotide metabolism.</text>
</comment>
<dbReference type="Pfam" id="PF05191">
    <property type="entry name" value="ADK_lid"/>
    <property type="match status" value="1"/>
</dbReference>
<dbReference type="GO" id="GO:0005737">
    <property type="term" value="C:cytoplasm"/>
    <property type="evidence" value="ECO:0007669"/>
    <property type="project" value="UniProtKB-SubCell"/>
</dbReference>
<dbReference type="AlphaFoldDB" id="A0A2U9P6B6"/>
<feature type="binding site" evidence="6">
    <location>
        <position position="172"/>
    </location>
    <ligand>
        <name>AMP</name>
        <dbReference type="ChEBI" id="CHEBI:456215"/>
    </ligand>
</feature>
<accession>A0A2U9P6B6</accession>
<feature type="binding site" evidence="6">
    <location>
        <begin position="85"/>
        <end position="88"/>
    </location>
    <ligand>
        <name>AMP</name>
        <dbReference type="ChEBI" id="CHEBI:456215"/>
    </ligand>
</feature>
<dbReference type="GO" id="GO:0044209">
    <property type="term" value="P:AMP salvage"/>
    <property type="evidence" value="ECO:0007669"/>
    <property type="project" value="UniProtKB-UniRule"/>
</dbReference>
<protein>
    <recommendedName>
        <fullName evidence="6 8">Adenylate kinase</fullName>
        <shortName evidence="6">AK</shortName>
        <ecNumber evidence="6 8">2.7.4.3</ecNumber>
    </recommendedName>
    <alternativeName>
        <fullName evidence="6">ATP-AMP transphosphorylase</fullName>
    </alternativeName>
    <alternativeName>
        <fullName evidence="6">ATP:AMP phosphotransferase</fullName>
    </alternativeName>
    <alternativeName>
        <fullName evidence="6">Adenylate monophosphate kinase</fullName>
    </alternativeName>
</protein>
<evidence type="ECO:0000256" key="7">
    <source>
        <dbReference type="RuleBase" id="RU003330"/>
    </source>
</evidence>
<dbReference type="GO" id="GO:0004017">
    <property type="term" value="F:AMP kinase activity"/>
    <property type="evidence" value="ECO:0007669"/>
    <property type="project" value="UniProtKB-UniRule"/>
</dbReference>
<evidence type="ECO:0000256" key="3">
    <source>
        <dbReference type="ARBA" id="ARBA00022741"/>
    </source>
</evidence>
<feature type="binding site" evidence="6">
    <location>
        <begin position="57"/>
        <end position="59"/>
    </location>
    <ligand>
        <name>AMP</name>
        <dbReference type="ChEBI" id="CHEBI:456215"/>
    </ligand>
</feature>
<keyword evidence="2 6" id="KW-0545">Nucleotide biosynthesis</keyword>
<dbReference type="FunFam" id="3.40.50.300:FF:000106">
    <property type="entry name" value="Adenylate kinase mitochondrial"/>
    <property type="match status" value="1"/>
</dbReference>
<feature type="binding site" evidence="6">
    <location>
        <begin position="10"/>
        <end position="15"/>
    </location>
    <ligand>
        <name>ATP</name>
        <dbReference type="ChEBI" id="CHEBI:30616"/>
    </ligand>
</feature>
<dbReference type="PANTHER" id="PTHR23359">
    <property type="entry name" value="NUCLEOTIDE KINASE"/>
    <property type="match status" value="1"/>
</dbReference>
<dbReference type="NCBIfam" id="TIGR01351">
    <property type="entry name" value="adk"/>
    <property type="match status" value="1"/>
</dbReference>
<dbReference type="PRINTS" id="PR00094">
    <property type="entry name" value="ADENYLTKNASE"/>
</dbReference>
<comment type="pathway">
    <text evidence="6">Purine metabolism; AMP biosynthesis via salvage pathway; AMP from ADP: step 1/1.</text>
</comment>
<evidence type="ECO:0000256" key="2">
    <source>
        <dbReference type="ARBA" id="ARBA00022727"/>
    </source>
</evidence>
<keyword evidence="4 6" id="KW-0418">Kinase</keyword>
<feature type="region of interest" description="NMP" evidence="6">
    <location>
        <begin position="30"/>
        <end position="59"/>
    </location>
</feature>
<reference evidence="10 11" key="1">
    <citation type="submission" date="2018-06" db="EMBL/GenBank/DDBJ databases">
        <title>The complete genome sequence of a nosiheptide producer Streptomyces actuosus ATCC 25421: deducing the ability of producing a new class III lantibiotics.</title>
        <authorList>
            <person name="Liu W."/>
            <person name="Sun F."/>
            <person name="Hu Y."/>
        </authorList>
    </citation>
    <scope>NUCLEOTIDE SEQUENCE [LARGE SCALE GENOMIC DNA]</scope>
    <source>
        <strain evidence="10 11">ATCC 25421</strain>
    </source>
</reference>
<dbReference type="NCBIfam" id="NF001380">
    <property type="entry name" value="PRK00279.1-2"/>
    <property type="match status" value="1"/>
</dbReference>
<keyword evidence="1 6" id="KW-0808">Transferase</keyword>
<keyword evidence="11" id="KW-1185">Reference proteome</keyword>
<dbReference type="InterPro" id="IPR027417">
    <property type="entry name" value="P-loop_NTPase"/>
</dbReference>
<dbReference type="UniPathway" id="UPA00588">
    <property type="reaction ID" value="UER00649"/>
</dbReference>
<keyword evidence="5 6" id="KW-0067">ATP-binding</keyword>
<dbReference type="Gene3D" id="3.40.50.300">
    <property type="entry name" value="P-loop containing nucleotide triphosphate hydrolases"/>
    <property type="match status" value="1"/>
</dbReference>
<comment type="similarity">
    <text evidence="6 7">Belongs to the adenylate kinase family.</text>
</comment>
<dbReference type="NCBIfam" id="NF011100">
    <property type="entry name" value="PRK14527.1"/>
    <property type="match status" value="1"/>
</dbReference>
<evidence type="ECO:0000313" key="10">
    <source>
        <dbReference type="EMBL" id="AWT44518.1"/>
    </source>
</evidence>
<dbReference type="Proteomes" id="UP000247634">
    <property type="component" value="Chromosome"/>
</dbReference>
<dbReference type="GO" id="GO:0005524">
    <property type="term" value="F:ATP binding"/>
    <property type="evidence" value="ECO:0007669"/>
    <property type="project" value="UniProtKB-UniRule"/>
</dbReference>